<feature type="compositionally biased region" description="Pro residues" evidence="1">
    <location>
        <begin position="180"/>
        <end position="189"/>
    </location>
</feature>
<reference evidence="2" key="2">
    <citation type="journal article" date="2022" name="Microbiol. Resour. Announc.">
        <title>Whole-Genome Sequence of Entomortierella parvispora E1425, a Mucoromycotan Fungus Associated with Burkholderiaceae-Related Endosymbiotic Bacteria.</title>
        <authorList>
            <person name="Herlambang A."/>
            <person name="Guo Y."/>
            <person name="Takashima Y."/>
            <person name="Narisawa K."/>
            <person name="Ohta H."/>
            <person name="Nishizawa T."/>
        </authorList>
    </citation>
    <scope>NUCLEOTIDE SEQUENCE</scope>
    <source>
        <strain evidence="2">E1425</strain>
    </source>
</reference>
<dbReference type="PANTHER" id="PTHR37848">
    <property type="entry name" value="EXPRESSED PROTEIN"/>
    <property type="match status" value="1"/>
</dbReference>
<evidence type="ECO:0000313" key="3">
    <source>
        <dbReference type="Proteomes" id="UP000827284"/>
    </source>
</evidence>
<feature type="region of interest" description="Disordered" evidence="1">
    <location>
        <begin position="39"/>
        <end position="201"/>
    </location>
</feature>
<keyword evidence="3" id="KW-1185">Reference proteome</keyword>
<dbReference type="PANTHER" id="PTHR37848:SF1">
    <property type="entry name" value="SUN DOMAIN-CONTAINING PROTEIN"/>
    <property type="match status" value="1"/>
</dbReference>
<protein>
    <submittedName>
        <fullName evidence="2">Uncharacterized protein</fullName>
    </submittedName>
</protein>
<accession>A0A9P3H7U2</accession>
<feature type="compositionally biased region" description="Pro residues" evidence="1">
    <location>
        <begin position="156"/>
        <end position="165"/>
    </location>
</feature>
<reference evidence="2" key="1">
    <citation type="submission" date="2021-11" db="EMBL/GenBank/DDBJ databases">
        <authorList>
            <person name="Herlambang A."/>
            <person name="Guo Y."/>
            <person name="Takashima Y."/>
            <person name="Nishizawa T."/>
        </authorList>
    </citation>
    <scope>NUCLEOTIDE SEQUENCE</scope>
    <source>
        <strain evidence="2">E1425</strain>
    </source>
</reference>
<feature type="compositionally biased region" description="Acidic residues" evidence="1">
    <location>
        <begin position="67"/>
        <end position="78"/>
    </location>
</feature>
<sequence length="459" mass="50845">MDPETLITANSAVAHESLAPLLPRVSPPPYEEAIVRSLNDPLTGSSPNPFSRVATVAPHDFPHDDDQGIQDFEEDEREYEASRPLKMGKIPDARAQYTYIQPDPVRSKAPVRRDGPGTGPCNVMARSATPHHQTGQSLPSAPPMGADASTAQRTYLPPPGPPPPLQESQTSGYTADKPMYSPPDHPPPSNGSSSGSAPTLPVSYQAPAVPFAGVPDAPGLINPQDISIADFKRTKKGVESYDRVLADPYQLYRFFVARNDRPSMNVVINGYHIERRQETVKDSDGHSKCVTKNVRVDDFNITIDLTPYIQARGTLYTTPDPKTGVAPSLREVMEQYADNENPFKEIHMHKTVVWDYAELTGAITHAIRCTNYRYSIDISYPCSNNVVKAFSSAPLAEFMRNGWTKALCCLTGLGLIFYPARAFYKEVDETLKSEFEMSISTRDFYNSHYWAIVDQVQYS</sequence>
<proteinExistence type="predicted"/>
<gene>
    <name evidence="2" type="ORF">EMPS_03978</name>
</gene>
<dbReference type="OrthoDB" id="203796at2759"/>
<organism evidence="2 3">
    <name type="scientific">Entomortierella parvispora</name>
    <dbReference type="NCBI Taxonomy" id="205924"/>
    <lineage>
        <taxon>Eukaryota</taxon>
        <taxon>Fungi</taxon>
        <taxon>Fungi incertae sedis</taxon>
        <taxon>Mucoromycota</taxon>
        <taxon>Mortierellomycotina</taxon>
        <taxon>Mortierellomycetes</taxon>
        <taxon>Mortierellales</taxon>
        <taxon>Mortierellaceae</taxon>
        <taxon>Entomortierella</taxon>
    </lineage>
</organism>
<dbReference type="EMBL" id="BQFW01000005">
    <property type="protein sequence ID" value="GJJ71628.1"/>
    <property type="molecule type" value="Genomic_DNA"/>
</dbReference>
<comment type="caution">
    <text evidence="2">The sequence shown here is derived from an EMBL/GenBank/DDBJ whole genome shotgun (WGS) entry which is preliminary data.</text>
</comment>
<dbReference type="Proteomes" id="UP000827284">
    <property type="component" value="Unassembled WGS sequence"/>
</dbReference>
<feature type="compositionally biased region" description="Polar residues" evidence="1">
    <location>
        <begin position="130"/>
        <end position="139"/>
    </location>
</feature>
<name>A0A9P3H7U2_9FUNG</name>
<dbReference type="AlphaFoldDB" id="A0A9P3H7U2"/>
<feature type="compositionally biased region" description="Polar residues" evidence="1">
    <location>
        <begin position="40"/>
        <end position="49"/>
    </location>
</feature>
<evidence type="ECO:0000256" key="1">
    <source>
        <dbReference type="SAM" id="MobiDB-lite"/>
    </source>
</evidence>
<evidence type="ECO:0000313" key="2">
    <source>
        <dbReference type="EMBL" id="GJJ71628.1"/>
    </source>
</evidence>